<reference evidence="1 2" key="1">
    <citation type="submission" date="2021-04" db="EMBL/GenBank/DDBJ databases">
        <title>Chitinophaga sp. nov., isolated from the rhizosphere soil.</title>
        <authorList>
            <person name="He S."/>
        </authorList>
    </citation>
    <scope>NUCLEOTIDE SEQUENCE [LARGE SCALE GENOMIC DNA]</scope>
    <source>
        <strain evidence="1 2">2R12</strain>
    </source>
</reference>
<proteinExistence type="predicted"/>
<evidence type="ECO:0000313" key="2">
    <source>
        <dbReference type="Proteomes" id="UP000676386"/>
    </source>
</evidence>
<dbReference type="EMBL" id="JAGTXB010000002">
    <property type="protein sequence ID" value="MBS0026931.1"/>
    <property type="molecule type" value="Genomic_DNA"/>
</dbReference>
<keyword evidence="2" id="KW-1185">Reference proteome</keyword>
<comment type="caution">
    <text evidence="1">The sequence shown here is derived from an EMBL/GenBank/DDBJ whole genome shotgun (WGS) entry which is preliminary data.</text>
</comment>
<name>A0ABS5IVZ0_9BACT</name>
<accession>A0ABS5IVZ0</accession>
<evidence type="ECO:0000313" key="1">
    <source>
        <dbReference type="EMBL" id="MBS0026931.1"/>
    </source>
</evidence>
<gene>
    <name evidence="1" type="ORF">KE626_06385</name>
</gene>
<sequence>MEFNIDKFIRTGSFFDKAEEKVDVSWLKEHSDTVFGEDVPMYYFYRGDFTISFVYDIAANQIAAEQVEMSGSPASQTWTSYDSFVEKYDPEITAIYGDDEETVLFMRSEVNVYFNKEDDDNALAKITSRSDASRNLAISILDKIR</sequence>
<protein>
    <submittedName>
        <fullName evidence="1">Uncharacterized protein</fullName>
    </submittedName>
</protein>
<organism evidence="1 2">
    <name type="scientific">Chitinophaga hostae</name>
    <dbReference type="NCBI Taxonomy" id="2831022"/>
    <lineage>
        <taxon>Bacteria</taxon>
        <taxon>Pseudomonadati</taxon>
        <taxon>Bacteroidota</taxon>
        <taxon>Chitinophagia</taxon>
        <taxon>Chitinophagales</taxon>
        <taxon>Chitinophagaceae</taxon>
        <taxon>Chitinophaga</taxon>
    </lineage>
</organism>
<dbReference type="Proteomes" id="UP000676386">
    <property type="component" value="Unassembled WGS sequence"/>
</dbReference>
<dbReference type="RefSeq" id="WP_211972024.1">
    <property type="nucleotide sequence ID" value="NZ_CBFHAM010000064.1"/>
</dbReference>